<protein>
    <submittedName>
        <fullName evidence="1">Uncharacterized protein</fullName>
    </submittedName>
</protein>
<sequence>MLASSLLQLVPHHSPPLSRLSPGRLQATLISNQHMRASSEASHFGGALSAATRLHSHPRISPRPTVLLSFISVTLPELRSPGTHALDAVTVTSTVARQPTIDIAACCGEAWLVWPVSLNANFRPWSLPKDGTLPIGVQPPWDTSIRDPLDITHAFPAPAEFCVAIVTLTSISALDIACPKAPDQAPFRDDTATVPFGLDRTQ</sequence>
<evidence type="ECO:0000313" key="1">
    <source>
        <dbReference type="EMBL" id="KAF2708061.1"/>
    </source>
</evidence>
<dbReference type="EMBL" id="MU005772">
    <property type="protein sequence ID" value="KAF2708061.1"/>
    <property type="molecule type" value="Genomic_DNA"/>
</dbReference>
<dbReference type="AlphaFoldDB" id="A0A6G1K6I6"/>
<name>A0A6G1K6I6_9PLEO</name>
<dbReference type="Proteomes" id="UP000799428">
    <property type="component" value="Unassembled WGS sequence"/>
</dbReference>
<accession>A0A6G1K6I6</accession>
<proteinExistence type="predicted"/>
<evidence type="ECO:0000313" key="2">
    <source>
        <dbReference type="Proteomes" id="UP000799428"/>
    </source>
</evidence>
<keyword evidence="2" id="KW-1185">Reference proteome</keyword>
<organism evidence="1 2">
    <name type="scientific">Pleomassaria siparia CBS 279.74</name>
    <dbReference type="NCBI Taxonomy" id="1314801"/>
    <lineage>
        <taxon>Eukaryota</taxon>
        <taxon>Fungi</taxon>
        <taxon>Dikarya</taxon>
        <taxon>Ascomycota</taxon>
        <taxon>Pezizomycotina</taxon>
        <taxon>Dothideomycetes</taxon>
        <taxon>Pleosporomycetidae</taxon>
        <taxon>Pleosporales</taxon>
        <taxon>Pleomassariaceae</taxon>
        <taxon>Pleomassaria</taxon>
    </lineage>
</organism>
<gene>
    <name evidence="1" type="ORF">K504DRAFT_534738</name>
</gene>
<reference evidence="1" key="1">
    <citation type="journal article" date="2020" name="Stud. Mycol.">
        <title>101 Dothideomycetes genomes: a test case for predicting lifestyles and emergence of pathogens.</title>
        <authorList>
            <person name="Haridas S."/>
            <person name="Albert R."/>
            <person name="Binder M."/>
            <person name="Bloem J."/>
            <person name="Labutti K."/>
            <person name="Salamov A."/>
            <person name="Andreopoulos B."/>
            <person name="Baker S."/>
            <person name="Barry K."/>
            <person name="Bills G."/>
            <person name="Bluhm B."/>
            <person name="Cannon C."/>
            <person name="Castanera R."/>
            <person name="Culley D."/>
            <person name="Daum C."/>
            <person name="Ezra D."/>
            <person name="Gonzalez J."/>
            <person name="Henrissat B."/>
            <person name="Kuo A."/>
            <person name="Liang C."/>
            <person name="Lipzen A."/>
            <person name="Lutzoni F."/>
            <person name="Magnuson J."/>
            <person name="Mondo S."/>
            <person name="Nolan M."/>
            <person name="Ohm R."/>
            <person name="Pangilinan J."/>
            <person name="Park H.-J."/>
            <person name="Ramirez L."/>
            <person name="Alfaro M."/>
            <person name="Sun H."/>
            <person name="Tritt A."/>
            <person name="Yoshinaga Y."/>
            <person name="Zwiers L.-H."/>
            <person name="Turgeon B."/>
            <person name="Goodwin S."/>
            <person name="Spatafora J."/>
            <person name="Crous P."/>
            <person name="Grigoriev I."/>
        </authorList>
    </citation>
    <scope>NUCLEOTIDE SEQUENCE</scope>
    <source>
        <strain evidence="1">CBS 279.74</strain>
    </source>
</reference>